<dbReference type="GO" id="GO:0005975">
    <property type="term" value="P:carbohydrate metabolic process"/>
    <property type="evidence" value="ECO:0007669"/>
    <property type="project" value="InterPro"/>
</dbReference>
<comment type="caution">
    <text evidence="5">The sequence shown here is derived from an EMBL/GenBank/DDBJ whole genome shotgun (WGS) entry which is preliminary data.</text>
</comment>
<dbReference type="InterPro" id="IPR018485">
    <property type="entry name" value="FGGY_C"/>
</dbReference>
<organism evidence="5">
    <name type="scientific">candidate division CPR3 bacterium</name>
    <dbReference type="NCBI Taxonomy" id="2268181"/>
    <lineage>
        <taxon>Bacteria</taxon>
        <taxon>Bacteria division CPR3</taxon>
    </lineage>
</organism>
<sequence length="372" mass="41546">MDRSAVTEADDITKVSGKPYDPSFYLAKVLRLLHIYNTAQVWKFFSGPEYLAFLLGAEPASYLPAPGYEPYIWNKNVHEVFGLEEHLFPPYVEPGTVIGTTQKNNLHLPLNIPIIAAYPDFLAAIAGTDCMRPGLICDRTGSSETLNACTDQEKNPDGLFKLPHLIPGFWNLSGGVSTSGKAIDWFCRIAHEHYSLESFVEDAYRAPFDPNLLFLPYLNGERAPLWNSKLKGQFIGLSLNHSTQDLARAVLEGILFGLRYTYEKMCNDITIYHIVRPSGFLADIPYINQLKANILGVTLETGLIPEGELLGCAAVALKGISPKITLIDACNNIFTPYSLYTPQKNEKEKYDEKFYVFSNALIHALQNEKDTP</sequence>
<dbReference type="SUPFAM" id="SSF53067">
    <property type="entry name" value="Actin-like ATPase domain"/>
    <property type="match status" value="2"/>
</dbReference>
<dbReference type="GO" id="GO:0016773">
    <property type="term" value="F:phosphotransferase activity, alcohol group as acceptor"/>
    <property type="evidence" value="ECO:0007669"/>
    <property type="project" value="InterPro"/>
</dbReference>
<dbReference type="Pfam" id="PF02782">
    <property type="entry name" value="FGGY_C"/>
    <property type="match status" value="1"/>
</dbReference>
<evidence type="ECO:0000256" key="1">
    <source>
        <dbReference type="ARBA" id="ARBA00009156"/>
    </source>
</evidence>
<dbReference type="InterPro" id="IPR043129">
    <property type="entry name" value="ATPase_NBD"/>
</dbReference>
<protein>
    <recommendedName>
        <fullName evidence="4">Carbohydrate kinase FGGY C-terminal domain-containing protein</fullName>
    </recommendedName>
</protein>
<comment type="similarity">
    <text evidence="1">Belongs to the FGGY kinase family.</text>
</comment>
<dbReference type="PANTHER" id="PTHR43095:SF2">
    <property type="entry name" value="GLUCONOKINASE"/>
    <property type="match status" value="1"/>
</dbReference>
<name>A0A7C4M5P6_UNCC3</name>
<evidence type="ECO:0000256" key="3">
    <source>
        <dbReference type="ARBA" id="ARBA00022777"/>
    </source>
</evidence>
<dbReference type="Gene3D" id="3.30.420.40">
    <property type="match status" value="2"/>
</dbReference>
<accession>A0A7C4M5P6</accession>
<evidence type="ECO:0000256" key="2">
    <source>
        <dbReference type="ARBA" id="ARBA00022679"/>
    </source>
</evidence>
<keyword evidence="2" id="KW-0808">Transferase</keyword>
<dbReference type="InterPro" id="IPR050406">
    <property type="entry name" value="FGGY_Carb_Kinase"/>
</dbReference>
<dbReference type="PROSITE" id="PS00445">
    <property type="entry name" value="FGGY_KINASES_2"/>
    <property type="match status" value="1"/>
</dbReference>
<proteinExistence type="inferred from homology"/>
<evidence type="ECO:0000259" key="4">
    <source>
        <dbReference type="Pfam" id="PF02782"/>
    </source>
</evidence>
<reference evidence="5" key="1">
    <citation type="journal article" date="2020" name="mSystems">
        <title>Genome- and Community-Level Interaction Insights into Carbon Utilization and Element Cycling Functions of Hydrothermarchaeota in Hydrothermal Sediment.</title>
        <authorList>
            <person name="Zhou Z."/>
            <person name="Liu Y."/>
            <person name="Xu W."/>
            <person name="Pan J."/>
            <person name="Luo Z.H."/>
            <person name="Li M."/>
        </authorList>
    </citation>
    <scope>NUCLEOTIDE SEQUENCE [LARGE SCALE GENOMIC DNA]</scope>
    <source>
        <strain evidence="5">SpSt-579</strain>
    </source>
</reference>
<gene>
    <name evidence="5" type="ORF">ENT43_02595</name>
</gene>
<dbReference type="CDD" id="cd00366">
    <property type="entry name" value="ASKHA_NBD_FGGY"/>
    <property type="match status" value="1"/>
</dbReference>
<dbReference type="GO" id="GO:0016301">
    <property type="term" value="F:kinase activity"/>
    <property type="evidence" value="ECO:0007669"/>
    <property type="project" value="UniProtKB-KW"/>
</dbReference>
<keyword evidence="3" id="KW-0418">Kinase</keyword>
<dbReference type="PANTHER" id="PTHR43095">
    <property type="entry name" value="SUGAR KINASE"/>
    <property type="match status" value="1"/>
</dbReference>
<dbReference type="EMBL" id="DSYQ01000010">
    <property type="protein sequence ID" value="HGT71126.1"/>
    <property type="molecule type" value="Genomic_DNA"/>
</dbReference>
<feature type="domain" description="Carbohydrate kinase FGGY C-terminal" evidence="4">
    <location>
        <begin position="141"/>
        <end position="317"/>
    </location>
</feature>
<dbReference type="AlphaFoldDB" id="A0A7C4M5P6"/>
<evidence type="ECO:0000313" key="5">
    <source>
        <dbReference type="EMBL" id="HGT71126.1"/>
    </source>
</evidence>
<dbReference type="InterPro" id="IPR018483">
    <property type="entry name" value="Carb_kinase_FGGY_CS"/>
</dbReference>